<feature type="domain" description="PIN" evidence="1">
    <location>
        <begin position="3"/>
        <end position="123"/>
    </location>
</feature>
<gene>
    <name evidence="2" type="ORF">PROH_19145</name>
</gene>
<dbReference type="AlphaFoldDB" id="A0A0M2PTA7"/>
<dbReference type="InterPro" id="IPR029060">
    <property type="entry name" value="PIN-like_dom_sf"/>
</dbReference>
<organism evidence="2 3">
    <name type="scientific">Prochlorothrix hollandica PCC 9006 = CALU 1027</name>
    <dbReference type="NCBI Taxonomy" id="317619"/>
    <lineage>
        <taxon>Bacteria</taxon>
        <taxon>Bacillati</taxon>
        <taxon>Cyanobacteriota</taxon>
        <taxon>Cyanophyceae</taxon>
        <taxon>Prochlorotrichales</taxon>
        <taxon>Prochlorotrichaceae</taxon>
        <taxon>Prochlorothrix</taxon>
    </lineage>
</organism>
<protein>
    <submittedName>
        <fullName evidence="2">DNA-binding protein</fullName>
    </submittedName>
</protein>
<evidence type="ECO:0000313" key="3">
    <source>
        <dbReference type="Proteomes" id="UP000034681"/>
    </source>
</evidence>
<dbReference type="GO" id="GO:0003677">
    <property type="term" value="F:DNA binding"/>
    <property type="evidence" value="ECO:0007669"/>
    <property type="project" value="UniProtKB-KW"/>
</dbReference>
<accession>A0A0M2PTA7</accession>
<name>A0A0M2PTA7_PROHO</name>
<evidence type="ECO:0000259" key="1">
    <source>
        <dbReference type="Pfam" id="PF01850"/>
    </source>
</evidence>
<proteinExistence type="predicted"/>
<keyword evidence="3" id="KW-1185">Reference proteome</keyword>
<dbReference type="Proteomes" id="UP000034681">
    <property type="component" value="Unassembled WGS sequence"/>
</dbReference>
<dbReference type="Gene3D" id="3.40.50.1010">
    <property type="entry name" value="5'-nuclease"/>
    <property type="match status" value="1"/>
</dbReference>
<keyword evidence="2" id="KW-0238">DNA-binding</keyword>
<dbReference type="EMBL" id="AJTX02000009">
    <property type="protein sequence ID" value="KKI98377.1"/>
    <property type="molecule type" value="Genomic_DNA"/>
</dbReference>
<dbReference type="STRING" id="317619.GCA_000332315_01301"/>
<dbReference type="Pfam" id="PF01850">
    <property type="entry name" value="PIN"/>
    <property type="match status" value="1"/>
</dbReference>
<reference evidence="2" key="1">
    <citation type="submission" date="2012-04" db="EMBL/GenBank/DDBJ databases">
        <authorList>
            <person name="Borisov I.G."/>
            <person name="Ivanikova N.V."/>
            <person name="Pinevich A.V."/>
        </authorList>
    </citation>
    <scope>NUCLEOTIDE SEQUENCE</scope>
    <source>
        <strain evidence="2">CALU 1027</strain>
    </source>
</reference>
<evidence type="ECO:0000313" key="2">
    <source>
        <dbReference type="EMBL" id="KKI98377.1"/>
    </source>
</evidence>
<dbReference type="eggNOG" id="COG1848">
    <property type="taxonomic scope" value="Bacteria"/>
</dbReference>
<dbReference type="InterPro" id="IPR002716">
    <property type="entry name" value="PIN_dom"/>
</dbReference>
<dbReference type="SUPFAM" id="SSF88723">
    <property type="entry name" value="PIN domain-like"/>
    <property type="match status" value="1"/>
</dbReference>
<comment type="caution">
    <text evidence="2">The sequence shown here is derived from an EMBL/GenBank/DDBJ whole genome shotgun (WGS) entry which is preliminary data.</text>
</comment>
<sequence length="147" mass="16643">MKIYLDTSTLNRIFDDQSQIRIALEAKAVQSILLLLESHTVDLYSSEALTYEISRNPYPERQTFCTQVLQAAQHTQALNPTILERGQFLETHHNLGAIDALHVACAEQMGVDYLITCDDRLIKRYLGSLTLCNPVQFILTITSPHQP</sequence>